<proteinExistence type="predicted"/>
<evidence type="ECO:0000313" key="1">
    <source>
        <dbReference type="EMBL" id="SEG74252.1"/>
    </source>
</evidence>
<organism evidence="1 2">
    <name type="scientific">Vibrio hangzhouensis</name>
    <dbReference type="NCBI Taxonomy" id="462991"/>
    <lineage>
        <taxon>Bacteria</taxon>
        <taxon>Pseudomonadati</taxon>
        <taxon>Pseudomonadota</taxon>
        <taxon>Gammaproteobacteria</taxon>
        <taxon>Vibrionales</taxon>
        <taxon>Vibrionaceae</taxon>
        <taxon>Vibrio</taxon>
    </lineage>
</organism>
<dbReference type="EMBL" id="FNVG01000047">
    <property type="protein sequence ID" value="SEG74252.1"/>
    <property type="molecule type" value="Genomic_DNA"/>
</dbReference>
<accession>A0A1H6CMR7</accession>
<dbReference type="PANTHER" id="PTHR47515">
    <property type="entry name" value="LOW CALCIUM RESPONSE LOCUS PROTEIN T"/>
    <property type="match status" value="1"/>
</dbReference>
<dbReference type="Proteomes" id="UP000236721">
    <property type="component" value="Unassembled WGS sequence"/>
</dbReference>
<sequence>MRIAGSNKCLLTSISSTESLKIFWKKKVVAPAVKRELVDYARKQYQASLRMACPAVGISDSVYRYRPDPHRDDEVIAKLQEAANRYPAYRFGKLFKVIRRWGYRWNHKRLYRVYFSLKLNLRRKGKSAYLNEIQRR</sequence>
<reference evidence="2" key="1">
    <citation type="submission" date="2016-10" db="EMBL/GenBank/DDBJ databases">
        <authorList>
            <person name="Varghese N."/>
            <person name="Submissions S."/>
        </authorList>
    </citation>
    <scope>NUCLEOTIDE SEQUENCE [LARGE SCALE GENOMIC DNA]</scope>
    <source>
        <strain evidence="2">CGMCC 1.7062</strain>
    </source>
</reference>
<keyword evidence="2" id="KW-1185">Reference proteome</keyword>
<dbReference type="AlphaFoldDB" id="A0A1H6CMR7"/>
<dbReference type="PANTHER" id="PTHR47515:SF2">
    <property type="entry name" value="INTEGRASE CORE DOMAIN PROTEIN"/>
    <property type="match status" value="1"/>
</dbReference>
<evidence type="ECO:0000313" key="2">
    <source>
        <dbReference type="Proteomes" id="UP000236721"/>
    </source>
</evidence>
<protein>
    <submittedName>
        <fullName evidence="1">Putative transposase</fullName>
    </submittedName>
</protein>
<name>A0A1H6CMR7_9VIBR</name>
<gene>
    <name evidence="1" type="ORF">SAMN04488244_1475</name>
</gene>